<dbReference type="GO" id="GO:0042597">
    <property type="term" value="C:periplasmic space"/>
    <property type="evidence" value="ECO:0007669"/>
    <property type="project" value="UniProtKB-ARBA"/>
</dbReference>
<gene>
    <name evidence="5" type="ORF">AUJ59_02910</name>
</gene>
<dbReference type="STRING" id="1805034.AUJ59_02910"/>
<dbReference type="InterPro" id="IPR030678">
    <property type="entry name" value="Peptide/Ni-bd"/>
</dbReference>
<sequence length="453" mass="51138">MNLVKPVRRFWWWCQSFLKKQQKLIFSAGLAGILLFVLLNNVLPLLPQFKSKKSLGIVGQYTLNTLPRQLTPTLGRGLFRLTDSGEVSADLAQGYQLADNGSRYLVYLSPEVFWNDGTPIISRDLAFDLPEVTVSYPDERTIEFRLTQPYSPFLTLLTRPVFKDKTIGAGEYSIKTISWQGPYLKRLRLTGKNQELDYRFYLSNPAAWLGFRLGEVDRLENLIINPLNESWQNKVEVTGNLNRQAYLVVLFNLTDGNLANKSLRQALAYAIKNKSGDTAGRALSPISPDSWAFNPNVKPYNYNPQQAKTLLEKFEAESSAGGLPAQAGRLALTLGTSASFLELAEAVAASWQETLNLQVSVKTVNSIEPGWQAILVAQEIPPDPDQHALWHSTQPTNLTHYSDLKVDKLLEDGRQISDQARRREIYQDFQRFLVEDSPAIFLSHPVTYTITRK</sequence>
<evidence type="ECO:0000259" key="4">
    <source>
        <dbReference type="Pfam" id="PF00496"/>
    </source>
</evidence>
<dbReference type="InterPro" id="IPR000914">
    <property type="entry name" value="SBP_5_dom"/>
</dbReference>
<dbReference type="Gene3D" id="3.40.190.10">
    <property type="entry name" value="Periplasmic binding protein-like II"/>
    <property type="match status" value="1"/>
</dbReference>
<dbReference type="GO" id="GO:0015833">
    <property type="term" value="P:peptide transport"/>
    <property type="evidence" value="ECO:0007669"/>
    <property type="project" value="TreeGrafter"/>
</dbReference>
<feature type="domain" description="Solute-binding protein family 5" evidence="4">
    <location>
        <begin position="131"/>
        <end position="366"/>
    </location>
</feature>
<dbReference type="Gene3D" id="3.90.76.10">
    <property type="entry name" value="Dipeptide-binding Protein, Domain 1"/>
    <property type="match status" value="1"/>
</dbReference>
<protein>
    <recommendedName>
        <fullName evidence="4">Solute-binding protein family 5 domain-containing protein</fullName>
    </recommendedName>
</protein>
<dbReference type="Proteomes" id="UP000183144">
    <property type="component" value="Unassembled WGS sequence"/>
</dbReference>
<keyword evidence="2" id="KW-0813">Transport</keyword>
<proteinExistence type="inferred from homology"/>
<dbReference type="PANTHER" id="PTHR30290:SF9">
    <property type="entry name" value="OLIGOPEPTIDE-BINDING PROTEIN APPA"/>
    <property type="match status" value="1"/>
</dbReference>
<reference evidence="5 6" key="1">
    <citation type="journal article" date="2016" name="Environ. Microbiol.">
        <title>Genomic resolution of a cold subsurface aquifer community provides metabolic insights for novel microbes adapted to high CO concentrations.</title>
        <authorList>
            <person name="Probst A.J."/>
            <person name="Castelle C.J."/>
            <person name="Singh A."/>
            <person name="Brown C.T."/>
            <person name="Anantharaman K."/>
            <person name="Sharon I."/>
            <person name="Hug L.A."/>
            <person name="Burstein D."/>
            <person name="Emerson J.B."/>
            <person name="Thomas B.C."/>
            <person name="Banfield J.F."/>
        </authorList>
    </citation>
    <scope>NUCLEOTIDE SEQUENCE [LARGE SCALE GENOMIC DNA]</scope>
    <source>
        <strain evidence="5">CG1_02_47_37</strain>
    </source>
</reference>
<evidence type="ECO:0000313" key="5">
    <source>
        <dbReference type="EMBL" id="OIN88945.1"/>
    </source>
</evidence>
<evidence type="ECO:0000256" key="2">
    <source>
        <dbReference type="ARBA" id="ARBA00022448"/>
    </source>
</evidence>
<dbReference type="PIRSF" id="PIRSF002741">
    <property type="entry name" value="MppA"/>
    <property type="match status" value="1"/>
</dbReference>
<evidence type="ECO:0000256" key="3">
    <source>
        <dbReference type="ARBA" id="ARBA00022729"/>
    </source>
</evidence>
<dbReference type="EMBL" id="MNUI01000049">
    <property type="protein sequence ID" value="OIN88945.1"/>
    <property type="molecule type" value="Genomic_DNA"/>
</dbReference>
<dbReference type="SUPFAM" id="SSF53850">
    <property type="entry name" value="Periplasmic binding protein-like II"/>
    <property type="match status" value="1"/>
</dbReference>
<comment type="caution">
    <text evidence="5">The sequence shown here is derived from an EMBL/GenBank/DDBJ whole genome shotgun (WGS) entry which is preliminary data.</text>
</comment>
<comment type="similarity">
    <text evidence="1">Belongs to the bacterial solute-binding protein 5 family.</text>
</comment>
<dbReference type="GO" id="GO:0043190">
    <property type="term" value="C:ATP-binding cassette (ABC) transporter complex"/>
    <property type="evidence" value="ECO:0007669"/>
    <property type="project" value="InterPro"/>
</dbReference>
<evidence type="ECO:0000313" key="6">
    <source>
        <dbReference type="Proteomes" id="UP000183144"/>
    </source>
</evidence>
<organism evidence="5 6">
    <name type="scientific">Candidatus Beckwithbacteria bacterium CG1_02_47_37</name>
    <dbReference type="NCBI Taxonomy" id="1805034"/>
    <lineage>
        <taxon>Bacteria</taxon>
        <taxon>Candidatus Beckwithiibacteriota</taxon>
    </lineage>
</organism>
<dbReference type="Gene3D" id="3.10.105.10">
    <property type="entry name" value="Dipeptide-binding Protein, Domain 3"/>
    <property type="match status" value="1"/>
</dbReference>
<dbReference type="Pfam" id="PF00496">
    <property type="entry name" value="SBP_bac_5"/>
    <property type="match status" value="1"/>
</dbReference>
<accession>A0A1J4RNG4</accession>
<dbReference type="PANTHER" id="PTHR30290">
    <property type="entry name" value="PERIPLASMIC BINDING COMPONENT OF ABC TRANSPORTER"/>
    <property type="match status" value="1"/>
</dbReference>
<name>A0A1J4RNG4_9BACT</name>
<dbReference type="AlphaFoldDB" id="A0A1J4RNG4"/>
<keyword evidence="3" id="KW-0732">Signal</keyword>
<evidence type="ECO:0000256" key="1">
    <source>
        <dbReference type="ARBA" id="ARBA00005695"/>
    </source>
</evidence>
<dbReference type="GO" id="GO:1904680">
    <property type="term" value="F:peptide transmembrane transporter activity"/>
    <property type="evidence" value="ECO:0007669"/>
    <property type="project" value="TreeGrafter"/>
</dbReference>
<dbReference type="InterPro" id="IPR039424">
    <property type="entry name" value="SBP_5"/>
</dbReference>